<reference evidence="3" key="1">
    <citation type="journal article" date="2014" name="Int. J. Syst. Evol. Microbiol.">
        <title>Complete genome sequence of Corynebacterium casei LMG S-19264T (=DSM 44701T), isolated from a smear-ripened cheese.</title>
        <authorList>
            <consortium name="US DOE Joint Genome Institute (JGI-PGF)"/>
            <person name="Walter F."/>
            <person name="Albersmeier A."/>
            <person name="Kalinowski J."/>
            <person name="Ruckert C."/>
        </authorList>
    </citation>
    <scope>NUCLEOTIDE SEQUENCE</scope>
    <source>
        <strain evidence="3">CGMCC 1.15388</strain>
    </source>
</reference>
<dbReference type="RefSeq" id="WP_188684004.1">
    <property type="nucleotide sequence ID" value="NZ_BMIS01000005.1"/>
</dbReference>
<dbReference type="InterPro" id="IPR000871">
    <property type="entry name" value="Beta-lactam_class-A"/>
</dbReference>
<feature type="region of interest" description="Disordered" evidence="1">
    <location>
        <begin position="40"/>
        <end position="156"/>
    </location>
</feature>
<feature type="domain" description="Beta-lactamase class A catalytic" evidence="2">
    <location>
        <begin position="184"/>
        <end position="357"/>
    </location>
</feature>
<organism evidence="3 4">
    <name type="scientific">Nesterenkonia cremea</name>
    <dbReference type="NCBI Taxonomy" id="1882340"/>
    <lineage>
        <taxon>Bacteria</taxon>
        <taxon>Bacillati</taxon>
        <taxon>Actinomycetota</taxon>
        <taxon>Actinomycetes</taxon>
        <taxon>Micrococcales</taxon>
        <taxon>Micrococcaceae</taxon>
        <taxon>Nesterenkonia</taxon>
    </lineage>
</organism>
<dbReference type="PANTHER" id="PTHR35333:SF4">
    <property type="entry name" value="SLR0121 PROTEIN"/>
    <property type="match status" value="1"/>
</dbReference>
<evidence type="ECO:0000313" key="3">
    <source>
        <dbReference type="EMBL" id="GGE67405.1"/>
    </source>
</evidence>
<dbReference type="EMBL" id="BMIS01000005">
    <property type="protein sequence ID" value="GGE67405.1"/>
    <property type="molecule type" value="Genomic_DNA"/>
</dbReference>
<feature type="compositionally biased region" description="Low complexity" evidence="1">
    <location>
        <begin position="49"/>
        <end position="63"/>
    </location>
</feature>
<evidence type="ECO:0000313" key="4">
    <source>
        <dbReference type="Proteomes" id="UP000633136"/>
    </source>
</evidence>
<dbReference type="GO" id="GO:0030655">
    <property type="term" value="P:beta-lactam antibiotic catabolic process"/>
    <property type="evidence" value="ECO:0007669"/>
    <property type="project" value="InterPro"/>
</dbReference>
<dbReference type="SUPFAM" id="SSF56601">
    <property type="entry name" value="beta-lactamase/transpeptidase-like"/>
    <property type="match status" value="1"/>
</dbReference>
<feature type="compositionally biased region" description="Acidic residues" evidence="1">
    <location>
        <begin position="108"/>
        <end position="137"/>
    </location>
</feature>
<comment type="caution">
    <text evidence="3">The sequence shown here is derived from an EMBL/GenBank/DDBJ whole genome shotgun (WGS) entry which is preliminary data.</text>
</comment>
<protein>
    <recommendedName>
        <fullName evidence="2">Beta-lactamase class A catalytic domain-containing protein</fullName>
    </recommendedName>
</protein>
<dbReference type="Proteomes" id="UP000633136">
    <property type="component" value="Unassembled WGS sequence"/>
</dbReference>
<dbReference type="InterPro" id="IPR045155">
    <property type="entry name" value="Beta-lactam_cat"/>
</dbReference>
<evidence type="ECO:0000256" key="1">
    <source>
        <dbReference type="SAM" id="MobiDB-lite"/>
    </source>
</evidence>
<feature type="compositionally biased region" description="Low complexity" evidence="1">
    <location>
        <begin position="96"/>
        <end position="107"/>
    </location>
</feature>
<dbReference type="Gene3D" id="3.40.710.10">
    <property type="entry name" value="DD-peptidase/beta-lactamase superfamily"/>
    <property type="match status" value="1"/>
</dbReference>
<name>A0A917EQS8_9MICC</name>
<dbReference type="AlphaFoldDB" id="A0A917EQS8"/>
<dbReference type="GO" id="GO:0046677">
    <property type="term" value="P:response to antibiotic"/>
    <property type="evidence" value="ECO:0007669"/>
    <property type="project" value="InterPro"/>
</dbReference>
<sequence length="379" mass="40819">MSAEPRSRGQRPRRGLPRPAAVVGALTGLSLVLTSCGTNPFAEEERVQSAEPPQQSEASPEPAGELPEVQTPLPQEVAQQVGFQRETIAEAGETLQQMQDQSQQAEQQEQDEPAQDPEDPEDDEGPADELDEGDPEEGAVHESDEPVEPPTDATYPADLNQSLEQIAENYPGEFSISVAEMTGEGRLGSYEAGETRISASTYKLYVAYSVLLRVEAGHMSWDDEIQGDRDLDQCFHDMLALSDNPCPEEIADEIGWDEIYSDAASVGTMNSGQNDAGLHTTAADLTTFLAALQSGSLDISPEGHDRMLQSLAANIHRLGVPSGTTGTVMNKPGFLDEFLHDAAIVHHPQGTYVLTVMSEGSNWESLAAITQEVEAALYG</sequence>
<keyword evidence="4" id="KW-1185">Reference proteome</keyword>
<dbReference type="GO" id="GO:0008800">
    <property type="term" value="F:beta-lactamase activity"/>
    <property type="evidence" value="ECO:0007669"/>
    <property type="project" value="InterPro"/>
</dbReference>
<proteinExistence type="predicted"/>
<dbReference type="Pfam" id="PF13354">
    <property type="entry name" value="Beta-lactamase2"/>
    <property type="match status" value="1"/>
</dbReference>
<accession>A0A917EQS8</accession>
<dbReference type="PANTHER" id="PTHR35333">
    <property type="entry name" value="BETA-LACTAMASE"/>
    <property type="match status" value="1"/>
</dbReference>
<evidence type="ECO:0000259" key="2">
    <source>
        <dbReference type="Pfam" id="PF13354"/>
    </source>
</evidence>
<gene>
    <name evidence="3" type="ORF">GCM10011401_13440</name>
</gene>
<reference evidence="3" key="2">
    <citation type="submission" date="2020-09" db="EMBL/GenBank/DDBJ databases">
        <authorList>
            <person name="Sun Q."/>
            <person name="Zhou Y."/>
        </authorList>
    </citation>
    <scope>NUCLEOTIDE SEQUENCE</scope>
    <source>
        <strain evidence="3">CGMCC 1.15388</strain>
    </source>
</reference>
<dbReference type="InterPro" id="IPR012338">
    <property type="entry name" value="Beta-lactam/transpept-like"/>
</dbReference>